<keyword evidence="1" id="KW-0614">Plasmid</keyword>
<geneLocation type="plasmid" evidence="1">
    <name>pP60P2</name>
</geneLocation>
<dbReference type="GO" id="GO:0005524">
    <property type="term" value="F:ATP binding"/>
    <property type="evidence" value="ECO:0007669"/>
    <property type="project" value="UniProtKB-KW"/>
</dbReference>
<dbReference type="PROSITE" id="PS51257">
    <property type="entry name" value="PROKAR_LIPOPROTEIN"/>
    <property type="match status" value="1"/>
</dbReference>
<dbReference type="RefSeq" id="WP_015060799.1">
    <property type="nucleotide sequence ID" value="NC_019278.1"/>
</dbReference>
<proteinExistence type="predicted"/>
<dbReference type="AlphaFoldDB" id="H9C6M6"/>
<protein>
    <submittedName>
        <fullName evidence="1">ABC transporter, ATP-binding protein</fullName>
    </submittedName>
</protein>
<keyword evidence="1" id="KW-0547">Nucleotide-binding</keyword>
<dbReference type="EMBL" id="JQ245704">
    <property type="protein sequence ID" value="AFF18230.1"/>
    <property type="molecule type" value="Genomic_DNA"/>
</dbReference>
<evidence type="ECO:0000313" key="1">
    <source>
        <dbReference type="EMBL" id="AFF18230.1"/>
    </source>
</evidence>
<reference evidence="1" key="1">
    <citation type="journal article" date="2013" name="Extremophiles">
        <title>Plasmid diversity in arctic strains of Psychrobacter spp.</title>
        <authorList>
            <person name="Dziewit L."/>
            <person name="Cegielski A."/>
            <person name="Romaniuk K."/>
            <person name="Uhrynowski W."/>
            <person name="Szych A."/>
            <person name="Niesiobedzki P."/>
            <person name="Zmuda-Baranowska M.J."/>
            <person name="Zdanowski M.K."/>
            <person name="Bartosik D."/>
        </authorList>
    </citation>
    <scope>NUCLEOTIDE SEQUENCE</scope>
    <source>
        <strain evidence="1">DAB_AL60</strain>
        <plasmid evidence="1">pP60P2</plasmid>
    </source>
</reference>
<organism evidence="1">
    <name type="scientific">Psychrobacter sp. DAB_AL60</name>
    <dbReference type="NCBI Taxonomy" id="1028419"/>
    <lineage>
        <taxon>Bacteria</taxon>
        <taxon>Pseudomonadati</taxon>
        <taxon>Pseudomonadota</taxon>
        <taxon>Gammaproteobacteria</taxon>
        <taxon>Moraxellales</taxon>
        <taxon>Moraxellaceae</taxon>
        <taxon>Psychrobacter</taxon>
    </lineage>
</organism>
<name>H9C6M6_9GAMM</name>
<accession>H9C6M6</accession>
<sequence length="344" mass="37486">MNIKLSVCLIAISSILYGCSTISNSDSGAVGVPNPAPTIIENDGKVVGDGSHLKLLPMSRDFIMDSPDDFQAVDADFRKIGSKGNKKIFSIKPTGDTKPRTVILLESKIIPSSVWDWRDYNFRVKSKNIEICKGFMKLQTVEDIVNEGKKDGEILKADKKNHVITYMLAKGENENNLPKYPKDCNDFISKGYDYASASEEIYFILGDKKLGKSPYLAIYESPESLYSSMILSVGELSPEGIALLSSQWSELVMNVYQKGKIIEPKENFDPRVGIAIMLKQSSALQSAENQAVVGNIKIAVTAGMCGGALAASTITLNTLFATPVCAKFIKDAATALGYEVPFPL</sequence>
<keyword evidence="1" id="KW-0067">ATP-binding</keyword>